<dbReference type="Proteomes" id="UP000094757">
    <property type="component" value="Chromosome"/>
</dbReference>
<gene>
    <name evidence="12" type="ORF">BCB69_01950</name>
</gene>
<evidence type="ECO:0000259" key="8">
    <source>
        <dbReference type="Pfam" id="PF00408"/>
    </source>
</evidence>
<dbReference type="RefSeq" id="WP_069176861.1">
    <property type="nucleotide sequence ID" value="NZ_CP017037.1"/>
</dbReference>
<feature type="domain" description="Alpha-D-phosphohexomutase alpha/beta/alpha" evidence="9">
    <location>
        <begin position="10"/>
        <end position="138"/>
    </location>
</feature>
<dbReference type="InterPro" id="IPR005841">
    <property type="entry name" value="Alpha-D-phosphohexomutase_SF"/>
</dbReference>
<evidence type="ECO:0000259" key="9">
    <source>
        <dbReference type="Pfam" id="PF02878"/>
    </source>
</evidence>
<feature type="domain" description="Alpha-D-phosphohexomutase C-terminal" evidence="8">
    <location>
        <begin position="375"/>
        <end position="447"/>
    </location>
</feature>
<evidence type="ECO:0000259" key="10">
    <source>
        <dbReference type="Pfam" id="PF02879"/>
    </source>
</evidence>
<dbReference type="InterPro" id="IPR016066">
    <property type="entry name" value="A-D-PHexomutase_CS"/>
</dbReference>
<dbReference type="PANTHER" id="PTHR43771:SF1">
    <property type="entry name" value="PHOSPHOMANNOMUTASE"/>
    <property type="match status" value="1"/>
</dbReference>
<dbReference type="InterPro" id="IPR005844">
    <property type="entry name" value="A-D-PHexomutase_a/b/a-I"/>
</dbReference>
<keyword evidence="4 7" id="KW-0479">Metal-binding</keyword>
<dbReference type="GO" id="GO:0016868">
    <property type="term" value="F:intramolecular phosphotransferase activity"/>
    <property type="evidence" value="ECO:0007669"/>
    <property type="project" value="InterPro"/>
</dbReference>
<dbReference type="Pfam" id="PF02879">
    <property type="entry name" value="PGM_PMM_II"/>
    <property type="match status" value="1"/>
</dbReference>
<dbReference type="PROSITE" id="PS00710">
    <property type="entry name" value="PGM_PMM"/>
    <property type="match status" value="1"/>
</dbReference>
<evidence type="ECO:0000256" key="3">
    <source>
        <dbReference type="ARBA" id="ARBA00022553"/>
    </source>
</evidence>
<dbReference type="KEGG" id="dpn:BCB69_01950"/>
<dbReference type="InterPro" id="IPR005846">
    <property type="entry name" value="A-D-PHexomutase_a/b/a-III"/>
</dbReference>
<dbReference type="CDD" id="cd03089">
    <property type="entry name" value="PMM_PGM"/>
    <property type="match status" value="1"/>
</dbReference>
<dbReference type="EMBL" id="CP017037">
    <property type="protein sequence ID" value="AOH38847.1"/>
    <property type="molecule type" value="Genomic_DNA"/>
</dbReference>
<comment type="cofactor">
    <cofactor evidence="1">
        <name>Mg(2+)</name>
        <dbReference type="ChEBI" id="CHEBI:18420"/>
    </cofactor>
</comment>
<reference evidence="13" key="1">
    <citation type="submission" date="2016-08" db="EMBL/GenBank/DDBJ databases">
        <authorList>
            <person name="Holder M.E."/>
            <person name="Ajami N.J."/>
            <person name="Petrosino J.F."/>
        </authorList>
    </citation>
    <scope>NUCLEOTIDE SEQUENCE [LARGE SCALE GENOMIC DNA]</scope>
    <source>
        <strain evidence="13">F0677</strain>
    </source>
</reference>
<evidence type="ECO:0000256" key="2">
    <source>
        <dbReference type="ARBA" id="ARBA00010231"/>
    </source>
</evidence>
<dbReference type="Pfam" id="PF02878">
    <property type="entry name" value="PGM_PMM_I"/>
    <property type="match status" value="1"/>
</dbReference>
<feature type="domain" description="Alpha-D-phosphohexomutase alpha/beta/alpha" evidence="10">
    <location>
        <begin position="155"/>
        <end position="255"/>
    </location>
</feature>
<feature type="domain" description="Alpha-D-phosphohexomutase alpha/beta/alpha" evidence="11">
    <location>
        <begin position="259"/>
        <end position="367"/>
    </location>
</feature>
<sequence length="455" mass="51824">MNELHMLHTAFKAYDIRGIIPDELNEELVYRIGRAYATLYNPKTICVGYDIRQSSVSLCHALCKGLTDGGVDVYNIGLVGTEMVYFTTFYYRLDGGIMITASHNPINYNGLKIVREEGKPVSADTGLTDIERIAFSGNFKMSNYIGKIKDKSIIEDYIHHLLTYIDIDKIRNLHVVVDGGNGCADVAFRHLKQHLPLTFSEIRMNPDGLFPHGVPNPMLVKNHKDISKMIIKKQADMGIAWDGDFDRCFFFDEKGQYIDGYYMVGLLSCYFLNKVKGSTIVHDPRLYWNTRKIVIENGGVSIESKGGHAFMKETMRKVNGIYGAEMSAHHFFRDFSFCDSGMIPWLLVVQIVSETGKSLGQLIKDMKKNFPCSGEINLQVKNPAETLRRVKASYQTQALEVETIDGLGFIFEDWRFNIRRSNTEPLVRLNLETRGNYSLMEEKRDEILSLIKNIE</sequence>
<keyword evidence="3" id="KW-0597">Phosphoprotein</keyword>
<dbReference type="InterPro" id="IPR005845">
    <property type="entry name" value="A-D-PHexomutase_a/b/a-II"/>
</dbReference>
<dbReference type="InterPro" id="IPR005843">
    <property type="entry name" value="A-D-PHexomutase_C"/>
</dbReference>
<dbReference type="PANTHER" id="PTHR43771">
    <property type="entry name" value="PHOSPHOMANNOMUTASE"/>
    <property type="match status" value="1"/>
</dbReference>
<evidence type="ECO:0000256" key="4">
    <source>
        <dbReference type="ARBA" id="ARBA00022723"/>
    </source>
</evidence>
<keyword evidence="5 7" id="KW-0460">Magnesium</keyword>
<dbReference type="AlphaFoldDB" id="A0A1B3WD03"/>
<evidence type="ECO:0000256" key="5">
    <source>
        <dbReference type="ARBA" id="ARBA00022842"/>
    </source>
</evidence>
<dbReference type="SUPFAM" id="SSF53738">
    <property type="entry name" value="Phosphoglucomutase, first 3 domains"/>
    <property type="match status" value="3"/>
</dbReference>
<evidence type="ECO:0000313" key="13">
    <source>
        <dbReference type="Proteomes" id="UP000094757"/>
    </source>
</evidence>
<dbReference type="Pfam" id="PF00408">
    <property type="entry name" value="PGM_PMM_IV"/>
    <property type="match status" value="1"/>
</dbReference>
<evidence type="ECO:0000259" key="11">
    <source>
        <dbReference type="Pfam" id="PF02880"/>
    </source>
</evidence>
<dbReference type="Gene3D" id="3.40.120.10">
    <property type="entry name" value="Alpha-D-Glucose-1,6-Bisphosphate, subunit A, domain 3"/>
    <property type="match status" value="3"/>
</dbReference>
<dbReference type="Gene3D" id="3.30.310.50">
    <property type="entry name" value="Alpha-D-phosphohexomutase, C-terminal domain"/>
    <property type="match status" value="1"/>
</dbReference>
<evidence type="ECO:0000256" key="6">
    <source>
        <dbReference type="ARBA" id="ARBA00023235"/>
    </source>
</evidence>
<dbReference type="STRING" id="39950.BCB69_01950"/>
<dbReference type="InterPro" id="IPR016055">
    <property type="entry name" value="A-D-PHexomutase_a/b/a-I/II/III"/>
</dbReference>
<accession>A0A1B3WD03</accession>
<evidence type="ECO:0000313" key="12">
    <source>
        <dbReference type="EMBL" id="AOH38847.1"/>
    </source>
</evidence>
<dbReference type="Pfam" id="PF02880">
    <property type="entry name" value="PGM_PMM_III"/>
    <property type="match status" value="1"/>
</dbReference>
<name>A0A1B3WD03_9FIRM</name>
<organism evidence="12 13">
    <name type="scientific">Dialister pneumosintes</name>
    <dbReference type="NCBI Taxonomy" id="39950"/>
    <lineage>
        <taxon>Bacteria</taxon>
        <taxon>Bacillati</taxon>
        <taxon>Bacillota</taxon>
        <taxon>Negativicutes</taxon>
        <taxon>Veillonellales</taxon>
        <taxon>Veillonellaceae</taxon>
        <taxon>Dialister</taxon>
    </lineage>
</organism>
<evidence type="ECO:0000256" key="7">
    <source>
        <dbReference type="RuleBase" id="RU004326"/>
    </source>
</evidence>
<proteinExistence type="inferred from homology"/>
<keyword evidence="6" id="KW-0413">Isomerase</keyword>
<comment type="similarity">
    <text evidence="2 7">Belongs to the phosphohexose mutase family.</text>
</comment>
<dbReference type="InterPro" id="IPR036900">
    <property type="entry name" value="A-D-PHexomutase_C_sf"/>
</dbReference>
<dbReference type="PRINTS" id="PR00509">
    <property type="entry name" value="PGMPMM"/>
</dbReference>
<dbReference type="SUPFAM" id="SSF55957">
    <property type="entry name" value="Phosphoglucomutase, C-terminal domain"/>
    <property type="match status" value="1"/>
</dbReference>
<evidence type="ECO:0000256" key="1">
    <source>
        <dbReference type="ARBA" id="ARBA00001946"/>
    </source>
</evidence>
<protein>
    <submittedName>
        <fullName evidence="12">Phosphomannomutase</fullName>
    </submittedName>
</protein>
<dbReference type="GO" id="GO:0005975">
    <property type="term" value="P:carbohydrate metabolic process"/>
    <property type="evidence" value="ECO:0007669"/>
    <property type="project" value="InterPro"/>
</dbReference>
<dbReference type="GO" id="GO:0000287">
    <property type="term" value="F:magnesium ion binding"/>
    <property type="evidence" value="ECO:0007669"/>
    <property type="project" value="InterPro"/>
</dbReference>